<keyword evidence="7" id="KW-1185">Reference proteome</keyword>
<dbReference type="InterPro" id="IPR020598">
    <property type="entry name" value="rRNA_Ade_methylase_Trfase_N"/>
</dbReference>
<evidence type="ECO:0000256" key="4">
    <source>
        <dbReference type="HAMAP-Rule" id="MF_02100"/>
    </source>
</evidence>
<evidence type="ECO:0000256" key="1">
    <source>
        <dbReference type="ARBA" id="ARBA00022603"/>
    </source>
</evidence>
<comment type="similarity">
    <text evidence="4">Belongs to the methyltransferase superfamily. YrrT family.</text>
</comment>
<protein>
    <recommendedName>
        <fullName evidence="4">Uncharacterized methyltransferase G4Z05_11725</fullName>
        <ecNumber evidence="4">2.1.1.-</ecNumber>
    </recommendedName>
</protein>
<accession>A0A6B3TT57</accession>
<evidence type="ECO:0000313" key="7">
    <source>
        <dbReference type="Proteomes" id="UP000481621"/>
    </source>
</evidence>
<proteinExistence type="inferred from homology"/>
<comment type="function">
    <text evidence="4">Could be a S-adenosyl-L-methionine-dependent methyltransferase.</text>
</comment>
<dbReference type="Pfam" id="PF13649">
    <property type="entry name" value="Methyltransf_25"/>
    <property type="match status" value="1"/>
</dbReference>
<feature type="binding site" evidence="4">
    <location>
        <position position="53"/>
    </location>
    <ligand>
        <name>S-adenosyl-L-methionine</name>
        <dbReference type="ChEBI" id="CHEBI:59789"/>
    </ligand>
</feature>
<dbReference type="InterPro" id="IPR029063">
    <property type="entry name" value="SAM-dependent_MTases_sf"/>
</dbReference>
<keyword evidence="2 4" id="KW-0808">Transferase</keyword>
<dbReference type="HAMAP" id="MF_02100">
    <property type="entry name" value="Methyltr_YrrT"/>
    <property type="match status" value="1"/>
</dbReference>
<keyword evidence="1 4" id="KW-0489">Methyltransferase</keyword>
<dbReference type="PANTHER" id="PTHR43861">
    <property type="entry name" value="TRANS-ACONITATE 2-METHYLTRANSFERASE-RELATED"/>
    <property type="match status" value="1"/>
</dbReference>
<dbReference type="AlphaFoldDB" id="A0A6B3TT57"/>
<dbReference type="GO" id="GO:0000179">
    <property type="term" value="F:rRNA (adenine-N6,N6-)-dimethyltransferase activity"/>
    <property type="evidence" value="ECO:0007669"/>
    <property type="project" value="InterPro"/>
</dbReference>
<organism evidence="6 7">
    <name type="scientific">Neobacillus thermocopriae</name>
    <dbReference type="NCBI Taxonomy" id="1215031"/>
    <lineage>
        <taxon>Bacteria</taxon>
        <taxon>Bacillati</taxon>
        <taxon>Bacillota</taxon>
        <taxon>Bacilli</taxon>
        <taxon>Bacillales</taxon>
        <taxon>Bacillaceae</taxon>
        <taxon>Neobacillus</taxon>
    </lineage>
</organism>
<dbReference type="SMART" id="SM00650">
    <property type="entry name" value="rADc"/>
    <property type="match status" value="1"/>
</dbReference>
<keyword evidence="3 4" id="KW-0949">S-adenosyl-L-methionine</keyword>
<sequence>MGREFLDIFESWAESYDHSVSGKDEQYREVFRNYEAILEEVAVLSHGDVLEFGAGTGNLTEKLLEKGHKVTAIEPSKAMKKLFQKKMMAKSNVTIMDGDFLEFPVPNKVDTIVSTYAFHHLTDEEKAKAISIYRELLKTGGKVVFADTMFPSKADHKQAIEKAKAAHYDDLAHDLQTEYYTTIPYLQNIMTANDFQVKFKQWNDFVWIMEAVKQ</sequence>
<gene>
    <name evidence="6" type="ORF">G4Z05_11725</name>
</gene>
<dbReference type="EMBL" id="JAAIUV010000018">
    <property type="protein sequence ID" value="NEX79526.1"/>
    <property type="molecule type" value="Genomic_DNA"/>
</dbReference>
<dbReference type="Gene3D" id="3.40.50.150">
    <property type="entry name" value="Vaccinia Virus protein VP39"/>
    <property type="match status" value="1"/>
</dbReference>
<evidence type="ECO:0000256" key="3">
    <source>
        <dbReference type="ARBA" id="ARBA00022691"/>
    </source>
</evidence>
<dbReference type="SUPFAM" id="SSF53335">
    <property type="entry name" value="S-adenosyl-L-methionine-dependent methyltransferases"/>
    <property type="match status" value="1"/>
</dbReference>
<dbReference type="EC" id="2.1.1.-" evidence="4"/>
<dbReference type="Proteomes" id="UP000481621">
    <property type="component" value="Unassembled WGS sequence"/>
</dbReference>
<evidence type="ECO:0000259" key="5">
    <source>
        <dbReference type="SMART" id="SM00650"/>
    </source>
</evidence>
<dbReference type="PANTHER" id="PTHR43861:SF3">
    <property type="entry name" value="PUTATIVE (AFU_ORTHOLOGUE AFUA_2G14390)-RELATED"/>
    <property type="match status" value="1"/>
</dbReference>
<feature type="binding site" evidence="4">
    <location>
        <position position="74"/>
    </location>
    <ligand>
        <name>S-adenosyl-L-methionine</name>
        <dbReference type="ChEBI" id="CHEBI:59789"/>
    </ligand>
</feature>
<dbReference type="CDD" id="cd02440">
    <property type="entry name" value="AdoMet_MTases"/>
    <property type="match status" value="1"/>
</dbReference>
<dbReference type="RefSeq" id="WP_163252065.1">
    <property type="nucleotide sequence ID" value="NZ_JAAIUV010000018.1"/>
</dbReference>
<feature type="domain" description="Ribosomal RNA adenine methylase transferase N-terminal" evidence="5">
    <location>
        <begin position="33"/>
        <end position="164"/>
    </location>
</feature>
<evidence type="ECO:0000256" key="2">
    <source>
        <dbReference type="ARBA" id="ARBA00022679"/>
    </source>
</evidence>
<reference evidence="6" key="1">
    <citation type="submission" date="2020-02" db="EMBL/GenBank/DDBJ databases">
        <title>Bacillus sedimentmangrovi sp. nov., isolated from sediment of the mangrove ecosystem.</title>
        <authorList>
            <person name="Liu G."/>
        </authorList>
    </citation>
    <scope>NUCLEOTIDE SEQUENCE [LARGE SCALE GENOMIC DNA]</scope>
    <source>
        <strain evidence="6">SgZ-7</strain>
    </source>
</reference>
<comment type="caution">
    <text evidence="6">The sequence shown here is derived from an EMBL/GenBank/DDBJ whole genome shotgun (WGS) entry which is preliminary data.</text>
</comment>
<name>A0A6B3TT57_9BACI</name>
<dbReference type="InterPro" id="IPR023553">
    <property type="entry name" value="Uncharacterised_MeTfrase_YrrT"/>
</dbReference>
<feature type="binding site" evidence="4">
    <location>
        <position position="99"/>
    </location>
    <ligand>
        <name>S-adenosyl-L-methionine</name>
        <dbReference type="ChEBI" id="CHEBI:59789"/>
    </ligand>
</feature>
<evidence type="ECO:0000313" key="6">
    <source>
        <dbReference type="EMBL" id="NEX79526.1"/>
    </source>
</evidence>
<dbReference type="InterPro" id="IPR041698">
    <property type="entry name" value="Methyltransf_25"/>
</dbReference>